<name>A0A1E3LZ29_9SPHN</name>
<dbReference type="EMBL" id="MDDS01000009">
    <property type="protein sequence ID" value="ODP39001.1"/>
    <property type="molecule type" value="Genomic_DNA"/>
</dbReference>
<accession>A0A1E3LZ29</accession>
<protein>
    <submittedName>
        <fullName evidence="1">Uncharacterized protein</fullName>
    </submittedName>
</protein>
<dbReference type="AlphaFoldDB" id="A0A1E3LZ29"/>
<organism evidence="1 2">
    <name type="scientific">Sphingomonas turrisvirgatae</name>
    <dbReference type="NCBI Taxonomy" id="1888892"/>
    <lineage>
        <taxon>Bacteria</taxon>
        <taxon>Pseudomonadati</taxon>
        <taxon>Pseudomonadota</taxon>
        <taxon>Alphaproteobacteria</taxon>
        <taxon>Sphingomonadales</taxon>
        <taxon>Sphingomonadaceae</taxon>
        <taxon>Sphingomonas</taxon>
    </lineage>
</organism>
<proteinExistence type="predicted"/>
<evidence type="ECO:0000313" key="2">
    <source>
        <dbReference type="Proteomes" id="UP000094487"/>
    </source>
</evidence>
<evidence type="ECO:0000313" key="1">
    <source>
        <dbReference type="EMBL" id="ODP39001.1"/>
    </source>
</evidence>
<dbReference type="Proteomes" id="UP000094487">
    <property type="component" value="Unassembled WGS sequence"/>
</dbReference>
<comment type="caution">
    <text evidence="1">The sequence shown here is derived from an EMBL/GenBank/DDBJ whole genome shotgun (WGS) entry which is preliminary data.</text>
</comment>
<gene>
    <name evidence="1" type="ORF">BFL28_12445</name>
</gene>
<reference evidence="1 2" key="1">
    <citation type="submission" date="2016-08" db="EMBL/GenBank/DDBJ databases">
        <title>Draft genome of the agarase producing Sphingomonas sp. MCT13.</title>
        <authorList>
            <person name="D'Andrea M.M."/>
            <person name="Rossolini G.M."/>
            <person name="Thaller M.C."/>
        </authorList>
    </citation>
    <scope>NUCLEOTIDE SEQUENCE [LARGE SCALE GENOMIC DNA]</scope>
    <source>
        <strain evidence="1 2">MCT13</strain>
    </source>
</reference>
<keyword evidence="2" id="KW-1185">Reference proteome</keyword>
<sequence>MTAACAAPALQIQGVTDLSPQAFPRVLDRLLVLGGVPLSISYLRRPWSGRFELYIDGLSGMDAALISARLSAMPSVRAIRICHLAPV</sequence>